<evidence type="ECO:0000256" key="4">
    <source>
        <dbReference type="ARBA" id="ARBA00023319"/>
    </source>
</evidence>
<dbReference type="Pfam" id="PF13927">
    <property type="entry name" value="Ig_3"/>
    <property type="match status" value="1"/>
</dbReference>
<dbReference type="CDD" id="cd00096">
    <property type="entry name" value="Ig"/>
    <property type="match status" value="1"/>
</dbReference>
<dbReference type="OrthoDB" id="10039395at2759"/>
<gene>
    <name evidence="7" type="ORF">MEDL_16446</name>
</gene>
<dbReference type="PROSITE" id="PS50835">
    <property type="entry name" value="IG_LIKE"/>
    <property type="match status" value="1"/>
</dbReference>
<keyword evidence="5" id="KW-1133">Transmembrane helix</keyword>
<feature type="domain" description="Ig-like" evidence="6">
    <location>
        <begin position="16"/>
        <end position="97"/>
    </location>
</feature>
<protein>
    <recommendedName>
        <fullName evidence="6">Ig-like domain-containing protein</fullName>
    </recommendedName>
</protein>
<dbReference type="InterPro" id="IPR013783">
    <property type="entry name" value="Ig-like_fold"/>
</dbReference>
<evidence type="ECO:0000313" key="8">
    <source>
        <dbReference type="Proteomes" id="UP000683360"/>
    </source>
</evidence>
<evidence type="ECO:0000259" key="6">
    <source>
        <dbReference type="PROSITE" id="PS50835"/>
    </source>
</evidence>
<dbReference type="InterPro" id="IPR036179">
    <property type="entry name" value="Ig-like_dom_sf"/>
</dbReference>
<dbReference type="SUPFAM" id="SSF48726">
    <property type="entry name" value="Immunoglobulin"/>
    <property type="match status" value="1"/>
</dbReference>
<dbReference type="InterPro" id="IPR003598">
    <property type="entry name" value="Ig_sub2"/>
</dbReference>
<accession>A0A8S3R3X6</accession>
<proteinExistence type="predicted"/>
<dbReference type="InterPro" id="IPR007110">
    <property type="entry name" value="Ig-like_dom"/>
</dbReference>
<dbReference type="Gene3D" id="2.60.40.10">
    <property type="entry name" value="Immunoglobulins"/>
    <property type="match status" value="1"/>
</dbReference>
<evidence type="ECO:0000313" key="7">
    <source>
        <dbReference type="EMBL" id="CAG2201837.1"/>
    </source>
</evidence>
<dbReference type="InterPro" id="IPR052598">
    <property type="entry name" value="IgSF_CEA-related"/>
</dbReference>
<dbReference type="PANTHER" id="PTHR44337:SF8">
    <property type="entry name" value="IMMUNOGLOBULIN SUBTYPE DOMAIN-CONTAINING PROTEIN"/>
    <property type="match status" value="1"/>
</dbReference>
<evidence type="ECO:0000256" key="2">
    <source>
        <dbReference type="ARBA" id="ARBA00023157"/>
    </source>
</evidence>
<comment type="caution">
    <text evidence="7">The sequence shown here is derived from an EMBL/GenBank/DDBJ whole genome shotgun (WGS) entry which is preliminary data.</text>
</comment>
<reference evidence="7" key="1">
    <citation type="submission" date="2021-03" db="EMBL/GenBank/DDBJ databases">
        <authorList>
            <person name="Bekaert M."/>
        </authorList>
    </citation>
    <scope>NUCLEOTIDE SEQUENCE</scope>
</reference>
<evidence type="ECO:0000256" key="1">
    <source>
        <dbReference type="ARBA" id="ARBA00022729"/>
    </source>
</evidence>
<dbReference type="EMBL" id="CAJPWZ010000869">
    <property type="protein sequence ID" value="CAG2201837.1"/>
    <property type="molecule type" value="Genomic_DNA"/>
</dbReference>
<keyword evidence="4" id="KW-0393">Immunoglobulin domain</keyword>
<evidence type="ECO:0000256" key="5">
    <source>
        <dbReference type="SAM" id="Phobius"/>
    </source>
</evidence>
<dbReference type="Proteomes" id="UP000683360">
    <property type="component" value="Unassembled WGS sequence"/>
</dbReference>
<keyword evidence="5" id="KW-0472">Membrane</keyword>
<keyword evidence="5" id="KW-0812">Transmembrane</keyword>
<keyword evidence="1" id="KW-0732">Signal</keyword>
<keyword evidence="8" id="KW-1185">Reference proteome</keyword>
<name>A0A8S3R3X6_MYTED</name>
<sequence>MHESLLLHYTDAVLMPTIVKHPNKTGYLVGLDTSISLNCTTDGNPKPTYLWFKDNQIEAISTRETFTISNVITTNSGIYTCIVSNTFKGFIYTKRLQMHVCITKEGNTTPVMKQSNNGNTAVIVVGAVCGSIILVLCVILFGVIQNRNKMLSCLLVRNRNDRSLDYVNTTQQQVPSLYEGVDNRLDVHNYEQLARRRKICTIIQTRPDLLIEKRHCDSRSVY</sequence>
<keyword evidence="2" id="KW-1015">Disulfide bond</keyword>
<feature type="transmembrane region" description="Helical" evidence="5">
    <location>
        <begin position="121"/>
        <end position="144"/>
    </location>
</feature>
<dbReference type="PANTHER" id="PTHR44337">
    <property type="entry name" value="CARCINOEMBRYONIC ANTIGEN-RELATED CELL ADHESION MOLECULE 8"/>
    <property type="match status" value="1"/>
</dbReference>
<organism evidence="7 8">
    <name type="scientific">Mytilus edulis</name>
    <name type="common">Blue mussel</name>
    <dbReference type="NCBI Taxonomy" id="6550"/>
    <lineage>
        <taxon>Eukaryota</taxon>
        <taxon>Metazoa</taxon>
        <taxon>Spiralia</taxon>
        <taxon>Lophotrochozoa</taxon>
        <taxon>Mollusca</taxon>
        <taxon>Bivalvia</taxon>
        <taxon>Autobranchia</taxon>
        <taxon>Pteriomorphia</taxon>
        <taxon>Mytilida</taxon>
        <taxon>Mytiloidea</taxon>
        <taxon>Mytilidae</taxon>
        <taxon>Mytilinae</taxon>
        <taxon>Mytilus</taxon>
    </lineage>
</organism>
<keyword evidence="3" id="KW-0325">Glycoprotein</keyword>
<dbReference type="SMART" id="SM00408">
    <property type="entry name" value="IGc2"/>
    <property type="match status" value="1"/>
</dbReference>
<dbReference type="AlphaFoldDB" id="A0A8S3R3X6"/>
<evidence type="ECO:0000256" key="3">
    <source>
        <dbReference type="ARBA" id="ARBA00023180"/>
    </source>
</evidence>